<evidence type="ECO:0000313" key="3">
    <source>
        <dbReference type="EMBL" id="MFC0863828.1"/>
    </source>
</evidence>
<name>A0ABV6U5U5_9ACTN</name>
<comment type="caution">
    <text evidence="3">The sequence shown here is derived from an EMBL/GenBank/DDBJ whole genome shotgun (WGS) entry which is preliminary data.</text>
</comment>
<keyword evidence="4" id="KW-1185">Reference proteome</keyword>
<dbReference type="EMBL" id="JBHMQT010000034">
    <property type="protein sequence ID" value="MFC0863828.1"/>
    <property type="molecule type" value="Genomic_DNA"/>
</dbReference>
<feature type="region of interest" description="Disordered" evidence="1">
    <location>
        <begin position="65"/>
        <end position="104"/>
    </location>
</feature>
<evidence type="ECO:0000256" key="1">
    <source>
        <dbReference type="SAM" id="MobiDB-lite"/>
    </source>
</evidence>
<sequence>MHRLFLPAALLATATPQTAALLVEQFAWQTADQFHAGFRYRAEGVRVLAAPEWLGDDEADVIARREPYNDGPGPATHARSVISRTRSAASAASTPTRWPCGSPA</sequence>
<proteinExistence type="predicted"/>
<keyword evidence="2" id="KW-0732">Signal</keyword>
<dbReference type="Proteomes" id="UP001589870">
    <property type="component" value="Unassembled WGS sequence"/>
</dbReference>
<protein>
    <submittedName>
        <fullName evidence="3">Uncharacterized protein</fullName>
    </submittedName>
</protein>
<accession>A0ABV6U5U5</accession>
<organism evidence="3 4">
    <name type="scientific">Sphaerimonospora cavernae</name>
    <dbReference type="NCBI Taxonomy" id="1740611"/>
    <lineage>
        <taxon>Bacteria</taxon>
        <taxon>Bacillati</taxon>
        <taxon>Actinomycetota</taxon>
        <taxon>Actinomycetes</taxon>
        <taxon>Streptosporangiales</taxon>
        <taxon>Streptosporangiaceae</taxon>
        <taxon>Sphaerimonospora</taxon>
    </lineage>
</organism>
<dbReference type="RefSeq" id="WP_394301965.1">
    <property type="nucleotide sequence ID" value="NZ_JBHMQT010000034.1"/>
</dbReference>
<feature type="chain" id="PRO_5047105989" evidence="2">
    <location>
        <begin position="20"/>
        <end position="104"/>
    </location>
</feature>
<feature type="compositionally biased region" description="Low complexity" evidence="1">
    <location>
        <begin position="78"/>
        <end position="97"/>
    </location>
</feature>
<evidence type="ECO:0000313" key="4">
    <source>
        <dbReference type="Proteomes" id="UP001589870"/>
    </source>
</evidence>
<gene>
    <name evidence="3" type="ORF">ACFHYQ_16105</name>
</gene>
<evidence type="ECO:0000256" key="2">
    <source>
        <dbReference type="SAM" id="SignalP"/>
    </source>
</evidence>
<reference evidence="3 4" key="1">
    <citation type="submission" date="2024-09" db="EMBL/GenBank/DDBJ databases">
        <authorList>
            <person name="Sun Q."/>
            <person name="Mori K."/>
        </authorList>
    </citation>
    <scope>NUCLEOTIDE SEQUENCE [LARGE SCALE GENOMIC DNA]</scope>
    <source>
        <strain evidence="3 4">TBRC 1851</strain>
    </source>
</reference>
<feature type="signal peptide" evidence="2">
    <location>
        <begin position="1"/>
        <end position="19"/>
    </location>
</feature>